<dbReference type="KEGG" id="ssl:SS1G_04137"/>
<feature type="compositionally biased region" description="Basic and acidic residues" evidence="1">
    <location>
        <begin position="361"/>
        <end position="380"/>
    </location>
</feature>
<accession>A0A1D9PWQ6</accession>
<proteinExistence type="predicted"/>
<feature type="region of interest" description="Disordered" evidence="1">
    <location>
        <begin position="236"/>
        <end position="566"/>
    </location>
</feature>
<evidence type="ECO:0000313" key="3">
    <source>
        <dbReference type="Proteomes" id="UP000177798"/>
    </source>
</evidence>
<dbReference type="Proteomes" id="UP000177798">
    <property type="component" value="Chromosome 2"/>
</dbReference>
<feature type="compositionally biased region" description="Polar residues" evidence="1">
    <location>
        <begin position="259"/>
        <end position="271"/>
    </location>
</feature>
<protein>
    <recommendedName>
        <fullName evidence="4">Fungal N-terminal domain-containing protein</fullName>
    </recommendedName>
</protein>
<feature type="compositionally biased region" description="Polar residues" evidence="1">
    <location>
        <begin position="466"/>
        <end position="475"/>
    </location>
</feature>
<gene>
    <name evidence="2" type="ORF">sscle_02g019180</name>
</gene>
<evidence type="ECO:0000313" key="2">
    <source>
        <dbReference type="EMBL" id="APA07148.1"/>
    </source>
</evidence>
<reference evidence="3" key="1">
    <citation type="journal article" date="2017" name="Genome Biol. Evol.">
        <title>The complete genome sequence of the phytopathogenic fungus Sclerotinia sclerotiorum reveals insights into the genome architecture of broad host range pathogens.</title>
        <authorList>
            <person name="Derbyshire M."/>
            <person name="Denton-Giles M."/>
            <person name="Hegedus D."/>
            <person name="Seifbarghy S."/>
            <person name="Rollins J."/>
            <person name="van Kan J."/>
            <person name="Seidl M.F."/>
            <person name="Faino L."/>
            <person name="Mbengue M."/>
            <person name="Navaud O."/>
            <person name="Raffaele S."/>
            <person name="Hammond-Kosack K."/>
            <person name="Heard S."/>
            <person name="Oliver R."/>
        </authorList>
    </citation>
    <scope>NUCLEOTIDE SEQUENCE [LARGE SCALE GENOMIC DNA]</scope>
    <source>
        <strain evidence="3">ATCC 18683 / 1980 / Ss-1</strain>
    </source>
</reference>
<feature type="compositionally biased region" description="Acidic residues" evidence="1">
    <location>
        <begin position="383"/>
        <end position="395"/>
    </location>
</feature>
<feature type="compositionally biased region" description="Polar residues" evidence="1">
    <location>
        <begin position="483"/>
        <end position="495"/>
    </location>
</feature>
<dbReference type="VEuPathDB" id="FungiDB:sscle_02g019180"/>
<dbReference type="AlphaFoldDB" id="A0A1D9PWQ6"/>
<dbReference type="OrthoDB" id="7464126at2759"/>
<feature type="compositionally biased region" description="Polar residues" evidence="1">
    <location>
        <begin position="340"/>
        <end position="349"/>
    </location>
</feature>
<organism evidence="2 3">
    <name type="scientific">Sclerotinia sclerotiorum (strain ATCC 18683 / 1980 / Ss-1)</name>
    <name type="common">White mold</name>
    <name type="synonym">Whetzelinia sclerotiorum</name>
    <dbReference type="NCBI Taxonomy" id="665079"/>
    <lineage>
        <taxon>Eukaryota</taxon>
        <taxon>Fungi</taxon>
        <taxon>Dikarya</taxon>
        <taxon>Ascomycota</taxon>
        <taxon>Pezizomycotina</taxon>
        <taxon>Leotiomycetes</taxon>
        <taxon>Helotiales</taxon>
        <taxon>Sclerotiniaceae</taxon>
        <taxon>Sclerotinia</taxon>
    </lineage>
</organism>
<feature type="compositionally biased region" description="Polar residues" evidence="1">
    <location>
        <begin position="524"/>
        <end position="546"/>
    </location>
</feature>
<dbReference type="EMBL" id="CP017815">
    <property type="protein sequence ID" value="APA07148.1"/>
    <property type="molecule type" value="Genomic_DNA"/>
</dbReference>
<evidence type="ECO:0008006" key="4">
    <source>
        <dbReference type="Google" id="ProtNLM"/>
    </source>
</evidence>
<name>A0A1D9PWQ6_SCLS1</name>
<evidence type="ECO:0000256" key="1">
    <source>
        <dbReference type="SAM" id="MobiDB-lite"/>
    </source>
</evidence>
<dbReference type="RefSeq" id="XP_001594330.1">
    <property type="nucleotide sequence ID" value="XM_001594280.1"/>
</dbReference>
<sequence length="618" mass="71653">MSLDLGIGQVITLTQLSWDTLQNSIKAGDAYSHLTKELGNLYTVLESLQDRADYRASLLNQENDGVLVRLHGVLDECYDMLEDVDRSLSKYNGLSEDRNRVKRLGLKIMFGNTTMKDMPEIRQRVASYASSIQLYLSMLLVNSLGKVEESTRNHILETKGLRKEFRSFADSQRQNRVREESNRFRDDVTVLTTHPNDDKAVWRDFRRKAIKNGYSSAFLDEHMPDLLEYMEKYGQEGASGTPKLQNDKTQGRQRLALPSTGQMHRTTSTPRFPNYGYDADLESCAPHPRRPKSSRELKNMADDEMKSATRFGNSRRNESPPKEANFGDVNDWLFECQRATGRNSSNKTPDNFAYKPNTSKTSKEQERTYILAKERHREPPIPEYDEDDEAEEYDKEEYPRTDLPKRRETKGAILSTKEKQTNSPLPEYDEADEYDKHQSHKTDRSKRRRANAKKPHLPQRAREVTYPTTRTSGRGNHSDSVHDQNYTLQSESPRLNNKRSDPRFTFGNSTHSRPRSQRLRDDQSMYSENSDQFSLSEESSDETSVYDSEEEQEHVKALKPLKFNQFSPPEEYGDVISLYDSDEERERAKASRLMMKQHTKSIFGIFKPRRNPHNSYNI</sequence>
<feature type="compositionally biased region" description="Basic residues" evidence="1">
    <location>
        <begin position="443"/>
        <end position="459"/>
    </location>
</feature>
<feature type="compositionally biased region" description="Basic and acidic residues" evidence="1">
    <location>
        <begin position="293"/>
        <end position="307"/>
    </location>
</feature>
<feature type="compositionally biased region" description="Basic and acidic residues" evidence="1">
    <location>
        <begin position="396"/>
        <end position="420"/>
    </location>
</feature>